<dbReference type="Proteomes" id="UP001569414">
    <property type="component" value="Unassembled WGS sequence"/>
</dbReference>
<dbReference type="InterPro" id="IPR013517">
    <property type="entry name" value="FG-GAP"/>
</dbReference>
<feature type="region of interest" description="Disordered" evidence="2">
    <location>
        <begin position="1"/>
        <end position="25"/>
    </location>
</feature>
<accession>A0ABV4NI50</accession>
<proteinExistence type="predicted"/>
<evidence type="ECO:0000256" key="1">
    <source>
        <dbReference type="ARBA" id="ARBA00022729"/>
    </source>
</evidence>
<dbReference type="InterPro" id="IPR028994">
    <property type="entry name" value="Integrin_alpha_N"/>
</dbReference>
<comment type="caution">
    <text evidence="3">The sequence shown here is derived from an EMBL/GenBank/DDBJ whole genome shotgun (WGS) entry which is preliminary data.</text>
</comment>
<sequence>MADAPPETENPSTEDDTPAKPGQAKDLTLSFEAVKIFRCNWTDTEGASHYHLLENTDGVSGFSPVAENISQGSETLALEIEAALYDRTNAQYMLQACIGEGAQEQCSDSGILSISDALVDSIGHLKPTNMDTEDRFGRAVSLSTDGRTLAVGAPSEATGINGHENDNSASNSGAVYIFVRNEDGWRQKAYLKASNTDAEDSFCSTLHLSGDDKNLAVVALGEDSGATGINGD</sequence>
<dbReference type="PANTHER" id="PTHR36220">
    <property type="entry name" value="UNNAMED PRODUCT"/>
    <property type="match status" value="1"/>
</dbReference>
<keyword evidence="4" id="KW-1185">Reference proteome</keyword>
<organism evidence="3 4">
    <name type="scientific">Microbulbifer echini</name>
    <dbReference type="NCBI Taxonomy" id="1529067"/>
    <lineage>
        <taxon>Bacteria</taxon>
        <taxon>Pseudomonadati</taxon>
        <taxon>Pseudomonadota</taxon>
        <taxon>Gammaproteobacteria</taxon>
        <taxon>Cellvibrionales</taxon>
        <taxon>Microbulbiferaceae</taxon>
        <taxon>Microbulbifer</taxon>
    </lineage>
</organism>
<dbReference type="Pfam" id="PF14312">
    <property type="entry name" value="FG-GAP_2"/>
    <property type="match status" value="1"/>
</dbReference>
<evidence type="ECO:0000256" key="2">
    <source>
        <dbReference type="SAM" id="MobiDB-lite"/>
    </source>
</evidence>
<dbReference type="Gene3D" id="2.130.10.130">
    <property type="entry name" value="Integrin alpha, N-terminal"/>
    <property type="match status" value="1"/>
</dbReference>
<gene>
    <name evidence="3" type="ORF">ACCI51_00315</name>
</gene>
<reference evidence="3 4" key="1">
    <citation type="submission" date="2024-08" db="EMBL/GenBank/DDBJ databases">
        <authorList>
            <person name="Ishaq N."/>
        </authorList>
    </citation>
    <scope>NUCLEOTIDE SEQUENCE [LARGE SCALE GENOMIC DNA]</scope>
    <source>
        <strain evidence="3 4">JCM 30400</strain>
    </source>
</reference>
<dbReference type="RefSeq" id="WP_371842190.1">
    <property type="nucleotide sequence ID" value="NZ_JBGMEL010000001.1"/>
</dbReference>
<keyword evidence="1" id="KW-0732">Signal</keyword>
<dbReference type="PANTHER" id="PTHR36220:SF1">
    <property type="entry name" value="GAMMA TUBULIN COMPLEX COMPONENT C-TERMINAL DOMAIN-CONTAINING PROTEIN"/>
    <property type="match status" value="1"/>
</dbReference>
<name>A0ABV4NI50_9GAMM</name>
<evidence type="ECO:0000313" key="3">
    <source>
        <dbReference type="EMBL" id="MFA0788970.1"/>
    </source>
</evidence>
<evidence type="ECO:0000313" key="4">
    <source>
        <dbReference type="Proteomes" id="UP001569414"/>
    </source>
</evidence>
<dbReference type="EMBL" id="JBGMEL010000001">
    <property type="protein sequence ID" value="MFA0788970.1"/>
    <property type="molecule type" value="Genomic_DNA"/>
</dbReference>
<protein>
    <submittedName>
        <fullName evidence="3">FG-GAP repeat protein</fullName>
    </submittedName>
</protein>